<dbReference type="AlphaFoldDB" id="A0A1T4YJ66"/>
<feature type="transmembrane region" description="Helical" evidence="10">
    <location>
        <begin position="252"/>
        <end position="271"/>
    </location>
</feature>
<dbReference type="PRINTS" id="PR00119">
    <property type="entry name" value="CATATPASE"/>
</dbReference>
<dbReference type="STRING" id="48467.SAMN02745166_03474"/>
<dbReference type="InterPro" id="IPR008250">
    <property type="entry name" value="ATPase_P-typ_transduc_dom_A_sf"/>
</dbReference>
<dbReference type="Pfam" id="PF00702">
    <property type="entry name" value="Hydrolase"/>
    <property type="match status" value="1"/>
</dbReference>
<dbReference type="GO" id="GO:0005524">
    <property type="term" value="F:ATP binding"/>
    <property type="evidence" value="ECO:0007669"/>
    <property type="project" value="UniProtKB-UniRule"/>
</dbReference>
<dbReference type="EMBL" id="FUYE01000012">
    <property type="protein sequence ID" value="SKB01829.1"/>
    <property type="molecule type" value="Genomic_DNA"/>
</dbReference>
<comment type="catalytic activity">
    <reaction evidence="9">
        <text>Zn(2+)(in) + ATP + H2O = Zn(2+)(out) + ADP + phosphate + H(+)</text>
        <dbReference type="Rhea" id="RHEA:20621"/>
        <dbReference type="ChEBI" id="CHEBI:15377"/>
        <dbReference type="ChEBI" id="CHEBI:15378"/>
        <dbReference type="ChEBI" id="CHEBI:29105"/>
        <dbReference type="ChEBI" id="CHEBI:30616"/>
        <dbReference type="ChEBI" id="CHEBI:43474"/>
        <dbReference type="ChEBI" id="CHEBI:456216"/>
        <dbReference type="EC" id="7.2.2.12"/>
    </reaction>
</comment>
<dbReference type="SFLD" id="SFLDF00027">
    <property type="entry name" value="p-type_atpase"/>
    <property type="match status" value="1"/>
</dbReference>
<feature type="transmembrane region" description="Helical" evidence="10">
    <location>
        <begin position="53"/>
        <end position="72"/>
    </location>
</feature>
<dbReference type="SUPFAM" id="SSF56784">
    <property type="entry name" value="HAD-like"/>
    <property type="match status" value="1"/>
</dbReference>
<dbReference type="GO" id="GO:0005886">
    <property type="term" value="C:plasma membrane"/>
    <property type="evidence" value="ECO:0007669"/>
    <property type="project" value="UniProtKB-SubCell"/>
</dbReference>
<protein>
    <recommendedName>
        <fullName evidence="8">P-type Zn(2+) transporter</fullName>
        <ecNumber evidence="8">7.2.2.12</ecNumber>
    </recommendedName>
</protein>
<keyword evidence="10" id="KW-0067">ATP-binding</keyword>
<comment type="subcellular location">
    <subcellularLocation>
        <location evidence="10">Cell membrane</location>
    </subcellularLocation>
    <subcellularLocation>
        <location evidence="1">Membrane</location>
    </subcellularLocation>
</comment>
<comment type="similarity">
    <text evidence="2 10">Belongs to the cation transport ATPase (P-type) (TC 3.A.3) family. Type IB subfamily.</text>
</comment>
<evidence type="ECO:0000313" key="14">
    <source>
        <dbReference type="Proteomes" id="UP000190774"/>
    </source>
</evidence>
<feature type="region of interest" description="Disordered" evidence="11">
    <location>
        <begin position="1"/>
        <end position="23"/>
    </location>
</feature>
<feature type="domain" description="P-type ATPase A" evidence="12">
    <location>
        <begin position="132"/>
        <end position="233"/>
    </location>
</feature>
<name>A0A1T4YJ66_9BACT</name>
<dbReference type="SUPFAM" id="SSF81665">
    <property type="entry name" value="Calcium ATPase, transmembrane domain M"/>
    <property type="match status" value="1"/>
</dbReference>
<evidence type="ECO:0000256" key="1">
    <source>
        <dbReference type="ARBA" id="ARBA00004370"/>
    </source>
</evidence>
<feature type="transmembrane region" description="Helical" evidence="10">
    <location>
        <begin position="623"/>
        <end position="642"/>
    </location>
</feature>
<dbReference type="GO" id="GO:0016887">
    <property type="term" value="F:ATP hydrolysis activity"/>
    <property type="evidence" value="ECO:0007669"/>
    <property type="project" value="InterPro"/>
</dbReference>
<keyword evidence="3 10" id="KW-0812">Transmembrane</keyword>
<evidence type="ECO:0000259" key="12">
    <source>
        <dbReference type="Pfam" id="PF00122"/>
    </source>
</evidence>
<dbReference type="PANTHER" id="PTHR48085">
    <property type="entry name" value="CADMIUM/ZINC-TRANSPORTING ATPASE HMA2-RELATED"/>
    <property type="match status" value="1"/>
</dbReference>
<dbReference type="InterPro" id="IPR044492">
    <property type="entry name" value="P_typ_ATPase_HD_dom"/>
</dbReference>
<dbReference type="GO" id="GO:0016463">
    <property type="term" value="F:P-type zinc transporter activity"/>
    <property type="evidence" value="ECO:0007669"/>
    <property type="project" value="UniProtKB-EC"/>
</dbReference>
<evidence type="ECO:0000256" key="10">
    <source>
        <dbReference type="RuleBase" id="RU362081"/>
    </source>
</evidence>
<gene>
    <name evidence="13" type="ORF">SAMN02745166_03474</name>
</gene>
<keyword evidence="10" id="KW-0547">Nucleotide-binding</keyword>
<dbReference type="PANTHER" id="PTHR48085:SF5">
    <property type="entry name" value="CADMIUM_ZINC-TRANSPORTING ATPASE HMA4-RELATED"/>
    <property type="match status" value="1"/>
</dbReference>
<feature type="transmembrane region" description="Helical" evidence="10">
    <location>
        <begin position="283"/>
        <end position="310"/>
    </location>
</feature>
<dbReference type="Gene3D" id="2.70.150.10">
    <property type="entry name" value="Calcium-transporting ATPase, cytoplasmic transduction domain A"/>
    <property type="match status" value="1"/>
</dbReference>
<keyword evidence="5" id="KW-1278">Translocase</keyword>
<keyword evidence="4 10" id="KW-0479">Metal-binding</keyword>
<dbReference type="NCBIfam" id="TIGR01525">
    <property type="entry name" value="ATPase-IB_hvy"/>
    <property type="match status" value="1"/>
</dbReference>
<dbReference type="FunFam" id="2.70.150.10:FF:000002">
    <property type="entry name" value="Copper-transporting ATPase 1, putative"/>
    <property type="match status" value="1"/>
</dbReference>
<dbReference type="EC" id="7.2.2.12" evidence="8"/>
<dbReference type="InterPro" id="IPR023299">
    <property type="entry name" value="ATPase_P-typ_cyto_dom_N"/>
</dbReference>
<evidence type="ECO:0000256" key="7">
    <source>
        <dbReference type="ARBA" id="ARBA00023136"/>
    </source>
</evidence>
<dbReference type="InterPro" id="IPR027256">
    <property type="entry name" value="P-typ_ATPase_IB"/>
</dbReference>
<dbReference type="PROSITE" id="PS00154">
    <property type="entry name" value="ATPASE_E1_E2"/>
    <property type="match status" value="1"/>
</dbReference>
<keyword evidence="7 10" id="KW-0472">Membrane</keyword>
<dbReference type="RefSeq" id="WP_078814665.1">
    <property type="nucleotide sequence ID" value="NZ_FUYE01000012.1"/>
</dbReference>
<dbReference type="OrthoDB" id="199028at2"/>
<evidence type="ECO:0000256" key="4">
    <source>
        <dbReference type="ARBA" id="ARBA00022723"/>
    </source>
</evidence>
<dbReference type="Pfam" id="PF00122">
    <property type="entry name" value="E1-E2_ATPase"/>
    <property type="match status" value="1"/>
</dbReference>
<dbReference type="InterPro" id="IPR018303">
    <property type="entry name" value="ATPase_P-typ_P_site"/>
</dbReference>
<reference evidence="14" key="1">
    <citation type="submission" date="2017-02" db="EMBL/GenBank/DDBJ databases">
        <authorList>
            <person name="Varghese N."/>
            <person name="Submissions S."/>
        </authorList>
    </citation>
    <scope>NUCLEOTIDE SEQUENCE [LARGE SCALE GENOMIC DNA]</scope>
    <source>
        <strain evidence="14">ATCC 700200</strain>
    </source>
</reference>
<dbReference type="Proteomes" id="UP000190774">
    <property type="component" value="Unassembled WGS sequence"/>
</dbReference>
<dbReference type="Gene3D" id="3.40.50.1000">
    <property type="entry name" value="HAD superfamily/HAD-like"/>
    <property type="match status" value="1"/>
</dbReference>
<dbReference type="SFLD" id="SFLDG00002">
    <property type="entry name" value="C1.7:_P-type_atpase_like"/>
    <property type="match status" value="1"/>
</dbReference>
<organism evidence="13 14">
    <name type="scientific">Prosthecobacter debontii</name>
    <dbReference type="NCBI Taxonomy" id="48467"/>
    <lineage>
        <taxon>Bacteria</taxon>
        <taxon>Pseudomonadati</taxon>
        <taxon>Verrucomicrobiota</taxon>
        <taxon>Verrucomicrobiia</taxon>
        <taxon>Verrucomicrobiales</taxon>
        <taxon>Verrucomicrobiaceae</taxon>
        <taxon>Prosthecobacter</taxon>
    </lineage>
</organism>
<keyword evidence="6 10" id="KW-1133">Transmembrane helix</keyword>
<dbReference type="InterPro" id="IPR001757">
    <property type="entry name" value="P_typ_ATPase"/>
</dbReference>
<evidence type="ECO:0000256" key="3">
    <source>
        <dbReference type="ARBA" id="ARBA00022692"/>
    </source>
</evidence>
<dbReference type="Gene3D" id="3.40.1110.10">
    <property type="entry name" value="Calcium-transporting ATPase, cytoplasmic domain N"/>
    <property type="match status" value="1"/>
</dbReference>
<dbReference type="SUPFAM" id="SSF81653">
    <property type="entry name" value="Calcium ATPase, transduction domain A"/>
    <property type="match status" value="1"/>
</dbReference>
<evidence type="ECO:0000256" key="2">
    <source>
        <dbReference type="ARBA" id="ARBA00006024"/>
    </source>
</evidence>
<dbReference type="InterPro" id="IPR051014">
    <property type="entry name" value="Cation_Transport_ATPase_IB"/>
</dbReference>
<evidence type="ECO:0000256" key="9">
    <source>
        <dbReference type="ARBA" id="ARBA00047308"/>
    </source>
</evidence>
<keyword evidence="10" id="KW-1003">Cell membrane</keyword>
<dbReference type="NCBIfam" id="TIGR01494">
    <property type="entry name" value="ATPase_P-type"/>
    <property type="match status" value="1"/>
</dbReference>
<evidence type="ECO:0000256" key="6">
    <source>
        <dbReference type="ARBA" id="ARBA00022989"/>
    </source>
</evidence>
<evidence type="ECO:0000313" key="13">
    <source>
        <dbReference type="EMBL" id="SKB01829.1"/>
    </source>
</evidence>
<dbReference type="NCBIfam" id="TIGR01512">
    <property type="entry name" value="ATPase-IB2_Cd"/>
    <property type="match status" value="1"/>
</dbReference>
<dbReference type="GO" id="GO:0046872">
    <property type="term" value="F:metal ion binding"/>
    <property type="evidence" value="ECO:0007669"/>
    <property type="project" value="UniProtKB-KW"/>
</dbReference>
<keyword evidence="14" id="KW-1185">Reference proteome</keyword>
<dbReference type="SFLD" id="SFLDS00003">
    <property type="entry name" value="Haloacid_Dehalogenase"/>
    <property type="match status" value="1"/>
</dbReference>
<dbReference type="InterPro" id="IPR059000">
    <property type="entry name" value="ATPase_P-type_domA"/>
</dbReference>
<dbReference type="PRINTS" id="PR00941">
    <property type="entry name" value="CDATPASE"/>
</dbReference>
<evidence type="ECO:0000256" key="11">
    <source>
        <dbReference type="SAM" id="MobiDB-lite"/>
    </source>
</evidence>
<evidence type="ECO:0000256" key="8">
    <source>
        <dbReference type="ARBA" id="ARBA00039097"/>
    </source>
</evidence>
<dbReference type="InterPro" id="IPR023298">
    <property type="entry name" value="ATPase_P-typ_TM_dom_sf"/>
</dbReference>
<accession>A0A1T4YJ66</accession>
<evidence type="ECO:0000256" key="5">
    <source>
        <dbReference type="ARBA" id="ARBA00022967"/>
    </source>
</evidence>
<sequence length="647" mass="68579">MNNNEQDHDHEKESGSCEHGHDNTSLPRNALVIISGLALGVGMLVNNPQAKDIFFAVSSISGGLLVIPAAWSAITKRRLDMNVLMTVAVTGAWLIGEGNEAAAVVFLFALSELLESWSVGRARRAIASLLKLAPETALVRDADGDYEEVPVSEVTVGSEISIRSGARIPLDGKVSSGNSSVNQAPITGESIPVEKAAGDPVFAGTINGEGSLVVEVTKGASDSKLARIIKLVEEAESQKAPTQRFVDKFASIYTPVVFVVAILVAILPPLLSGAVWSEWTYRALVLLVIACPCALVIATPVSIVSGLTALARNGVLIKGGAYLEAVGKLRALAVDKTGTITQGKPQVSEVITMTWLAEEEILRRAASIDAHSTHPLAKAVVDTAKKQEIEWQTSSDYKSITGRGATAKIDGHPYFIGNHKLAHEYGVCSPEVESKLAEVEARGESVAIVGHLPHNSNSCPGEILGIIGIGDSLRSEAKEALRLLHDAGIQKVVMLSGDNQRTVDAIAKKAGIDEALGDLMPEQKIEHLRRLMDEHRFVGMIGDGVNDAPALALASVGIAMGAIGSDTAIETADMALMQDDLTKVAQAIILGRRTLRIIQFNVTFALAVKAVFLILAFTGHTSLWLAILADTGATLLVILNALRLLRH</sequence>
<feature type="transmembrane region" description="Helical" evidence="10">
    <location>
        <begin position="597"/>
        <end position="617"/>
    </location>
</feature>
<dbReference type="InterPro" id="IPR023214">
    <property type="entry name" value="HAD_sf"/>
</dbReference>
<feature type="compositionally biased region" description="Basic and acidic residues" evidence="11">
    <location>
        <begin position="1"/>
        <end position="22"/>
    </location>
</feature>
<proteinExistence type="inferred from homology"/>
<dbReference type="InterPro" id="IPR036412">
    <property type="entry name" value="HAD-like_sf"/>
</dbReference>